<protein>
    <submittedName>
        <fullName evidence="2">Terminase</fullName>
    </submittedName>
</protein>
<dbReference type="Gene3D" id="3.40.50.300">
    <property type="entry name" value="P-loop containing nucleotide triphosphate hydrolases"/>
    <property type="match status" value="1"/>
</dbReference>
<name>A0A9X7YCR9_SPHYA</name>
<dbReference type="Proteomes" id="UP000515377">
    <property type="component" value="Chromosome"/>
</dbReference>
<organism evidence="2 3">
    <name type="scientific">Sphingobium yanoikuyae</name>
    <name type="common">Sphingomonas yanoikuyae</name>
    <dbReference type="NCBI Taxonomy" id="13690"/>
    <lineage>
        <taxon>Bacteria</taxon>
        <taxon>Pseudomonadati</taxon>
        <taxon>Pseudomonadota</taxon>
        <taxon>Alphaproteobacteria</taxon>
        <taxon>Sphingomonadales</taxon>
        <taxon>Sphingomonadaceae</taxon>
        <taxon>Sphingobium</taxon>
    </lineage>
</organism>
<evidence type="ECO:0000313" key="3">
    <source>
        <dbReference type="Proteomes" id="UP000515377"/>
    </source>
</evidence>
<evidence type="ECO:0000313" key="2">
    <source>
        <dbReference type="EMBL" id="QNG46136.1"/>
    </source>
</evidence>
<dbReference type="EMBL" id="CP060122">
    <property type="protein sequence ID" value="QNG46136.1"/>
    <property type="molecule type" value="Genomic_DNA"/>
</dbReference>
<proteinExistence type="predicted"/>
<dbReference type="InterPro" id="IPR027417">
    <property type="entry name" value="P-loop_NTPase"/>
</dbReference>
<dbReference type="AlphaFoldDB" id="A0A9X7YCR9"/>
<evidence type="ECO:0000256" key="1">
    <source>
        <dbReference type="SAM" id="MobiDB-lite"/>
    </source>
</evidence>
<reference evidence="2 3" key="1">
    <citation type="submission" date="2020-07" db="EMBL/GenBank/DDBJ databases">
        <title>Whole genome sequence of Sphingobium yanoikuyae A3.</title>
        <authorList>
            <person name="Han S.-S."/>
        </authorList>
    </citation>
    <scope>NUCLEOTIDE SEQUENCE [LARGE SCALE GENOMIC DNA]</scope>
    <source>
        <strain evidence="2 3">A3</strain>
    </source>
</reference>
<feature type="compositionally biased region" description="Basic residues" evidence="1">
    <location>
        <begin position="512"/>
        <end position="523"/>
    </location>
</feature>
<accession>A0A9X7YCR9</accession>
<gene>
    <name evidence="2" type="ORF">H3V42_00160</name>
</gene>
<feature type="region of interest" description="Disordered" evidence="1">
    <location>
        <begin position="479"/>
        <end position="523"/>
    </location>
</feature>
<sequence>MSKIDHNFVPSDAEELRDCLADPMWRICSGQLYKIMIKDETLEDGLKVVPFRPNRAQKRFIRRLWFRNLILKARQLGFTTLISILWLDHALWNPNQRCGIIAHDREAAATIFRDKVKFAYENLPDWLRAEMPLKKNSAIELLFAHNNSSIRVATSMRSGTIDRLLISEYGKICVKYPEKAREVVTGSLPAVPLNGIAVIESTAEGQGGDFHDKSVKAEAIAETGRQLHNRDWRFHFYAWWENPEYQMDPTGIVITAKEHEYFDVIEAQCDTELSMRQRAWWIATRDSDMSGDSEKMWQEYPSTSKEAFQRSMEGSYYAVQLSNARRTGRISNVPHVSNVPVHTFWDIGKRDGTAIWLMQKVGLEHRFIGYIEDHEQPFEHYILELEKLGYLWGTHHLPHDATHQRQLKRRNISAQEMLQEMRPHWSFTIVPRVEDITVGIQLTRSKFSECWFDENACALGLQRLTNYRKERDARLGVFKPTPLHDENSEGADAFRQFAQGWSEPATPAGSRPSRKRRPSAMAA</sequence>